<evidence type="ECO:0000256" key="1">
    <source>
        <dbReference type="SAM" id="MobiDB-lite"/>
    </source>
</evidence>
<dbReference type="EMBL" id="GAMC01013242">
    <property type="protein sequence ID" value="JAB93313.1"/>
    <property type="molecule type" value="mRNA"/>
</dbReference>
<organism evidence="2">
    <name type="scientific">Ceratitis capitata</name>
    <name type="common">Mediterranean fruit fly</name>
    <name type="synonym">Tephritis capitata</name>
    <dbReference type="NCBI Taxonomy" id="7213"/>
    <lineage>
        <taxon>Eukaryota</taxon>
        <taxon>Metazoa</taxon>
        <taxon>Ecdysozoa</taxon>
        <taxon>Arthropoda</taxon>
        <taxon>Hexapoda</taxon>
        <taxon>Insecta</taxon>
        <taxon>Pterygota</taxon>
        <taxon>Neoptera</taxon>
        <taxon>Endopterygota</taxon>
        <taxon>Diptera</taxon>
        <taxon>Brachycera</taxon>
        <taxon>Muscomorpha</taxon>
        <taxon>Tephritoidea</taxon>
        <taxon>Tephritidae</taxon>
        <taxon>Ceratitis</taxon>
        <taxon>Ceratitis</taxon>
    </lineage>
</organism>
<dbReference type="AlphaFoldDB" id="W8B8B0"/>
<protein>
    <submittedName>
        <fullName evidence="2">Uncharacterized protein</fullName>
    </submittedName>
</protein>
<proteinExistence type="evidence at transcript level"/>
<reference evidence="2" key="1">
    <citation type="submission" date="2013-07" db="EMBL/GenBank/DDBJ databases">
        <authorList>
            <person name="Geib S."/>
        </authorList>
    </citation>
    <scope>NUCLEOTIDE SEQUENCE</scope>
</reference>
<sequence>MGFELAKTVVTNVQHENRHQAIYIVDLVRDDVVVVVVLTRTCVAQLISICHWALLIKRKEYERTGFNKAINAKPLDALYASKKAVHVNVSVNNGNQNVVKYNSNNINCISNNHDNNTDYFDMQQQQRQYLKEAGNNSSISSQRTTSKEFTPTHTPPNSAQHPPSKHKYQQVLSNS</sequence>
<feature type="compositionally biased region" description="Polar residues" evidence="1">
    <location>
        <begin position="130"/>
        <end position="161"/>
    </location>
</feature>
<accession>W8B8B0</accession>
<reference evidence="2" key="2">
    <citation type="journal article" date="2014" name="BMC Genomics">
        <title>A genomic perspective to assessing quality of mass-reared SIT flies used in Mediterranean fruit fly (Ceratitis capitata) eradication in California.</title>
        <authorList>
            <person name="Calla B."/>
            <person name="Hall B."/>
            <person name="Hou S."/>
            <person name="Geib S.M."/>
        </authorList>
    </citation>
    <scope>NUCLEOTIDE SEQUENCE</scope>
</reference>
<name>W8B8B0_CERCA</name>
<evidence type="ECO:0000313" key="2">
    <source>
        <dbReference type="EMBL" id="JAB93313.1"/>
    </source>
</evidence>
<feature type="region of interest" description="Disordered" evidence="1">
    <location>
        <begin position="130"/>
        <end position="175"/>
    </location>
</feature>